<feature type="signal peptide" evidence="1">
    <location>
        <begin position="1"/>
        <end position="18"/>
    </location>
</feature>
<gene>
    <name evidence="2" type="ordered locus">Mmar10_2040</name>
</gene>
<accession>Q0AN05</accession>
<organism evidence="2 3">
    <name type="scientific">Maricaulis maris (strain MCS10)</name>
    <name type="common">Caulobacter maris</name>
    <dbReference type="NCBI Taxonomy" id="394221"/>
    <lineage>
        <taxon>Bacteria</taxon>
        <taxon>Pseudomonadati</taxon>
        <taxon>Pseudomonadota</taxon>
        <taxon>Alphaproteobacteria</taxon>
        <taxon>Maricaulales</taxon>
        <taxon>Maricaulaceae</taxon>
        <taxon>Maricaulis</taxon>
    </lineage>
</organism>
<evidence type="ECO:0000313" key="3">
    <source>
        <dbReference type="Proteomes" id="UP000001964"/>
    </source>
</evidence>
<dbReference type="KEGG" id="mmr:Mmar10_2040"/>
<evidence type="ECO:0008006" key="4">
    <source>
        <dbReference type="Google" id="ProtNLM"/>
    </source>
</evidence>
<protein>
    <recommendedName>
        <fullName evidence="4">Lipoprotein</fullName>
    </recommendedName>
</protein>
<dbReference type="OrthoDB" id="6658808at2"/>
<name>Q0AN05_MARMM</name>
<dbReference type="AlphaFoldDB" id="Q0AN05"/>
<keyword evidence="3" id="KW-1185">Reference proteome</keyword>
<evidence type="ECO:0000256" key="1">
    <source>
        <dbReference type="SAM" id="SignalP"/>
    </source>
</evidence>
<proteinExistence type="predicted"/>
<dbReference type="PROSITE" id="PS51257">
    <property type="entry name" value="PROKAR_LIPOPROTEIN"/>
    <property type="match status" value="1"/>
</dbReference>
<dbReference type="Proteomes" id="UP000001964">
    <property type="component" value="Chromosome"/>
</dbReference>
<dbReference type="RefSeq" id="WP_011643977.1">
    <property type="nucleotide sequence ID" value="NC_008347.1"/>
</dbReference>
<reference evidence="2 3" key="1">
    <citation type="submission" date="2006-08" db="EMBL/GenBank/DDBJ databases">
        <title>Complete sequence of Maricaulis maris MCS10.</title>
        <authorList>
            <consortium name="US DOE Joint Genome Institute"/>
            <person name="Copeland A."/>
            <person name="Lucas S."/>
            <person name="Lapidus A."/>
            <person name="Barry K."/>
            <person name="Detter J.C."/>
            <person name="Glavina del Rio T."/>
            <person name="Hammon N."/>
            <person name="Israni S."/>
            <person name="Dalin E."/>
            <person name="Tice H."/>
            <person name="Pitluck S."/>
            <person name="Saunders E."/>
            <person name="Brettin T."/>
            <person name="Bruce D."/>
            <person name="Han C."/>
            <person name="Tapia R."/>
            <person name="Gilna P."/>
            <person name="Schmutz J."/>
            <person name="Larimer F."/>
            <person name="Land M."/>
            <person name="Hauser L."/>
            <person name="Kyrpides N."/>
            <person name="Mikhailova N."/>
            <person name="Viollier P."/>
            <person name="Stephens C."/>
            <person name="Richardson P."/>
        </authorList>
    </citation>
    <scope>NUCLEOTIDE SEQUENCE [LARGE SCALE GENOMIC DNA]</scope>
    <source>
        <strain evidence="2 3">MCS10</strain>
    </source>
</reference>
<keyword evidence="1" id="KW-0732">Signal</keyword>
<sequence precursor="true">MKTSALFAAGLAALFASACTSTPKVDVRQPGDRNMSCAQLEAEMEALDDIQEEAENNQGVNTANVAAVVFFWPAAVGNYMEADRAMDLAEERQDHLMDIYTEKNCDG</sequence>
<evidence type="ECO:0000313" key="2">
    <source>
        <dbReference type="EMBL" id="ABI66332.1"/>
    </source>
</evidence>
<dbReference type="STRING" id="394221.Mmar10_2040"/>
<dbReference type="eggNOG" id="ENOG50337X6">
    <property type="taxonomic scope" value="Bacteria"/>
</dbReference>
<feature type="chain" id="PRO_5004168231" description="Lipoprotein" evidence="1">
    <location>
        <begin position="19"/>
        <end position="107"/>
    </location>
</feature>
<dbReference type="EMBL" id="CP000449">
    <property type="protein sequence ID" value="ABI66332.1"/>
    <property type="molecule type" value="Genomic_DNA"/>
</dbReference>
<dbReference type="HOGENOM" id="CLU_174002_0_0_5"/>